<dbReference type="InterPro" id="IPR039357">
    <property type="entry name" value="SRD5A/TECR"/>
</dbReference>
<dbReference type="FunCoup" id="A0A165JDP0">
    <property type="interactions" value="13"/>
</dbReference>
<organism evidence="8 9">
    <name type="scientific">Exidia glandulosa HHB12029</name>
    <dbReference type="NCBI Taxonomy" id="1314781"/>
    <lineage>
        <taxon>Eukaryota</taxon>
        <taxon>Fungi</taxon>
        <taxon>Dikarya</taxon>
        <taxon>Basidiomycota</taxon>
        <taxon>Agaricomycotina</taxon>
        <taxon>Agaricomycetes</taxon>
        <taxon>Auriculariales</taxon>
        <taxon>Exidiaceae</taxon>
        <taxon>Exidia</taxon>
    </lineage>
</organism>
<proteinExistence type="inferred from homology"/>
<dbReference type="Gene3D" id="1.20.120.1630">
    <property type="match status" value="1"/>
</dbReference>
<feature type="transmembrane region" description="Helical" evidence="6">
    <location>
        <begin position="119"/>
        <end position="137"/>
    </location>
</feature>
<reference evidence="8 9" key="1">
    <citation type="journal article" date="2016" name="Mol. Biol. Evol.">
        <title>Comparative Genomics of Early-Diverging Mushroom-Forming Fungi Provides Insights into the Origins of Lignocellulose Decay Capabilities.</title>
        <authorList>
            <person name="Nagy L.G."/>
            <person name="Riley R."/>
            <person name="Tritt A."/>
            <person name="Adam C."/>
            <person name="Daum C."/>
            <person name="Floudas D."/>
            <person name="Sun H."/>
            <person name="Yadav J.S."/>
            <person name="Pangilinan J."/>
            <person name="Larsson K.H."/>
            <person name="Matsuura K."/>
            <person name="Barry K."/>
            <person name="Labutti K."/>
            <person name="Kuo R."/>
            <person name="Ohm R.A."/>
            <person name="Bhattacharya S.S."/>
            <person name="Shirouzu T."/>
            <person name="Yoshinaga Y."/>
            <person name="Martin F.M."/>
            <person name="Grigoriev I.V."/>
            <person name="Hibbett D.S."/>
        </authorList>
    </citation>
    <scope>NUCLEOTIDE SEQUENCE [LARGE SCALE GENOMIC DNA]</scope>
    <source>
        <strain evidence="8 9">HHB12029</strain>
    </source>
</reference>
<sequence length="269" mass="30255">MSTAMSMSLFLRSLCRGFLTAVVIGGPAQLFINAPFGRFTTKSEKWTVDGIKSWIVMELVSPACLLRAYLTHPLSKATPPLVSPATLLTGLFVVHYANRSLVSPLRTPVRSRSHISVPLAAIAFNLLNGSLMGAFLSSSVPMNAWDSPWFWPGIALWVAGFVGNIVHDEILLNLRRKTSHGADGKPHYAIPYGYMYKWISYPNYFCEWLEWLGFAIAACPTPRATAAPWVFFAAELMTMFPRAWKGHKWYHEKFPDYPRERKAVIPFIL</sequence>
<dbReference type="AlphaFoldDB" id="A0A165JDP0"/>
<evidence type="ECO:0000256" key="1">
    <source>
        <dbReference type="ARBA" id="ARBA00004141"/>
    </source>
</evidence>
<dbReference type="EMBL" id="KV425968">
    <property type="protein sequence ID" value="KZV94700.1"/>
    <property type="molecule type" value="Genomic_DNA"/>
</dbReference>
<evidence type="ECO:0000313" key="8">
    <source>
        <dbReference type="EMBL" id="KZV94700.1"/>
    </source>
</evidence>
<name>A0A165JDP0_EXIGL</name>
<protein>
    <recommendedName>
        <fullName evidence="7">3-oxo-5-alpha-steroid 4-dehydrogenase C-terminal domain-containing protein</fullName>
    </recommendedName>
</protein>
<feature type="domain" description="3-oxo-5-alpha-steroid 4-dehydrogenase C-terminal" evidence="7">
    <location>
        <begin position="116"/>
        <end position="269"/>
    </location>
</feature>
<evidence type="ECO:0000256" key="2">
    <source>
        <dbReference type="ARBA" id="ARBA00007742"/>
    </source>
</evidence>
<feature type="transmembrane region" description="Helical" evidence="6">
    <location>
        <begin position="149"/>
        <end position="167"/>
    </location>
</feature>
<evidence type="ECO:0000259" key="7">
    <source>
        <dbReference type="Pfam" id="PF02544"/>
    </source>
</evidence>
<evidence type="ECO:0000256" key="5">
    <source>
        <dbReference type="ARBA" id="ARBA00023136"/>
    </source>
</evidence>
<keyword evidence="3 6" id="KW-0812">Transmembrane</keyword>
<dbReference type="GO" id="GO:0016020">
    <property type="term" value="C:membrane"/>
    <property type="evidence" value="ECO:0007669"/>
    <property type="project" value="UniProtKB-SubCell"/>
</dbReference>
<evidence type="ECO:0000256" key="3">
    <source>
        <dbReference type="ARBA" id="ARBA00022692"/>
    </source>
</evidence>
<feature type="transmembrane region" description="Helical" evidence="6">
    <location>
        <begin position="81"/>
        <end position="98"/>
    </location>
</feature>
<dbReference type="Pfam" id="PF02544">
    <property type="entry name" value="Steroid_dh"/>
    <property type="match status" value="1"/>
</dbReference>
<dbReference type="PANTHER" id="PTHR10556">
    <property type="entry name" value="3-OXO-5-ALPHA-STEROID 4-DEHYDROGENASE"/>
    <property type="match status" value="1"/>
</dbReference>
<dbReference type="GO" id="GO:0006629">
    <property type="term" value="P:lipid metabolic process"/>
    <property type="evidence" value="ECO:0007669"/>
    <property type="project" value="InterPro"/>
</dbReference>
<dbReference type="PROSITE" id="PS50244">
    <property type="entry name" value="S5A_REDUCTASE"/>
    <property type="match status" value="1"/>
</dbReference>
<dbReference type="OrthoDB" id="5788137at2759"/>
<evidence type="ECO:0000256" key="4">
    <source>
        <dbReference type="ARBA" id="ARBA00022989"/>
    </source>
</evidence>
<dbReference type="InterPro" id="IPR001104">
    <property type="entry name" value="3-oxo-5_a-steroid_4-DH_C"/>
</dbReference>
<keyword evidence="4 6" id="KW-1133">Transmembrane helix</keyword>
<dbReference type="InParanoid" id="A0A165JDP0"/>
<gene>
    <name evidence="8" type="ORF">EXIGLDRAFT_748488</name>
</gene>
<comment type="similarity">
    <text evidence="2">Belongs to the steroid 5-alpha reductase family.</text>
</comment>
<dbReference type="GO" id="GO:0016627">
    <property type="term" value="F:oxidoreductase activity, acting on the CH-CH group of donors"/>
    <property type="evidence" value="ECO:0007669"/>
    <property type="project" value="InterPro"/>
</dbReference>
<keyword evidence="9" id="KW-1185">Reference proteome</keyword>
<dbReference type="Proteomes" id="UP000077266">
    <property type="component" value="Unassembled WGS sequence"/>
</dbReference>
<evidence type="ECO:0000313" key="9">
    <source>
        <dbReference type="Proteomes" id="UP000077266"/>
    </source>
</evidence>
<keyword evidence="5 6" id="KW-0472">Membrane</keyword>
<accession>A0A165JDP0</accession>
<dbReference type="PANTHER" id="PTHR10556:SF43">
    <property type="entry name" value="STEROID 5-ALPHA-REDUCTASE DET2"/>
    <property type="match status" value="1"/>
</dbReference>
<dbReference type="STRING" id="1314781.A0A165JDP0"/>
<comment type="subcellular location">
    <subcellularLocation>
        <location evidence="1">Membrane</location>
        <topology evidence="1">Multi-pass membrane protein</topology>
    </subcellularLocation>
</comment>
<evidence type="ECO:0000256" key="6">
    <source>
        <dbReference type="SAM" id="Phobius"/>
    </source>
</evidence>